<dbReference type="PROSITE" id="PS51375">
    <property type="entry name" value="PPR"/>
    <property type="match status" value="1"/>
</dbReference>
<evidence type="ECO:0000313" key="8">
    <source>
        <dbReference type="EMBL" id="KAF9332194.1"/>
    </source>
</evidence>
<comment type="caution">
    <text evidence="8">The sequence shown here is derived from an EMBL/GenBank/DDBJ whole genome shotgun (WGS) entry which is preliminary data.</text>
</comment>
<evidence type="ECO:0000256" key="6">
    <source>
        <dbReference type="SAM" id="MobiDB-lite"/>
    </source>
</evidence>
<accession>A0A9P5SKL0</accession>
<proteinExistence type="inferred from homology"/>
<sequence>MYLTLLKYYALQGRNGYRDTLDLVAAMDTNNIEWKSEPAVYDYFLRALSHMSGNETKADKIIQQMIDNDLVPREQTMTAAIMCAARSGDLEACSRYIARMHRDWNLSLTEHMKAILLYACAKRGDFETAFEILTQLRRSGSLVRGERAIPSTTGRGVFKLKRGSRQQKQQTETDISAGRMKLEEALLNQETVNATNVLLALINETHAKRAGNKQLSQEFVKEEVSKVLELFTIITANPDRVDSQLYTIMMQYLSTLPSPLPGMMYLYKEMVASDRAKPNSITYRIMLEACAEQMDMDIGQVLWSDMVKNGIPADCYVRASYVKGWGRIGNIKLAEKHCKEGVIAQRTVDQNQESAYGSVAKAAAVSRATDMINLSVLHELMRANRASNIPGRVIELYQEIDRGQWGHNIRPNQFTLSIVLQACGSLSASPAVVDQGIELVDKFTAEHQGLAEATENNPQSHVDDLAGTIGALSSRSQALYEEYSLPGLSEINYQLYYTMLGRHHRQRKMLEVWEDMIRQSLPATGSESTPSRLIVSTVIESLENVQWGAGPIKRIWKDLEMRWPKADWTDKSRRHGRYGASGGHARDGGFDDDETTGAGGRFWRS</sequence>
<feature type="region of interest" description="Disordered" evidence="6">
    <location>
        <begin position="574"/>
        <end position="605"/>
    </location>
</feature>
<comment type="function">
    <text evidence="3">Regulates mitochondrial small subunit maturation by controlling 15S rRNA 5'-end processing. Localizes to the 5' precursor of the 15S rRNA in a position that is subsequently occupied by mS47 in the mature yeast mtSSU. Uses structure and sequence-specific RNA recognition, binding to a single-stranded region of the precursor and specifically recognizing bases -6 to -1. The exchange of Ccm1 for mS47 is coupled to the irreversible removal of precursor rRNA that is accompanied by conformational changes of the mitoribosomal proteins uS5m and mS26. These conformational changes signal completion of 5'-end rRNA processing through protection of the mature 5'-end of the 15S rRNA and stabilization of mS47. The removal of the 5' precursor together with the dissociation of Ccm1 may be catalyzed by the 5'-3' exoribonuclease Pet127. Involved in the specific removal of group I introns in mitochondrial encoded transcripts.</text>
</comment>
<name>A0A9P5SKL0_9FUNG</name>
<protein>
    <recommendedName>
        <fullName evidence="7">PROP1-like PPR domain-containing protein</fullName>
    </recommendedName>
</protein>
<evidence type="ECO:0000256" key="1">
    <source>
        <dbReference type="ARBA" id="ARBA00006192"/>
    </source>
</evidence>
<feature type="repeat" description="PPR" evidence="5">
    <location>
        <begin position="279"/>
        <end position="313"/>
    </location>
</feature>
<evidence type="ECO:0000259" key="7">
    <source>
        <dbReference type="Pfam" id="PF17177"/>
    </source>
</evidence>
<evidence type="ECO:0000256" key="3">
    <source>
        <dbReference type="ARBA" id="ARBA00044493"/>
    </source>
</evidence>
<dbReference type="InterPro" id="IPR002885">
    <property type="entry name" value="PPR_rpt"/>
</dbReference>
<evidence type="ECO:0000256" key="4">
    <source>
        <dbReference type="ARBA" id="ARBA00044511"/>
    </source>
</evidence>
<dbReference type="EMBL" id="JAAAUY010000275">
    <property type="protein sequence ID" value="KAF9332194.1"/>
    <property type="molecule type" value="Genomic_DNA"/>
</dbReference>
<reference evidence="8" key="1">
    <citation type="journal article" date="2020" name="Fungal Divers.">
        <title>Resolving the Mortierellaceae phylogeny through synthesis of multi-gene phylogenetics and phylogenomics.</title>
        <authorList>
            <person name="Vandepol N."/>
            <person name="Liber J."/>
            <person name="Desiro A."/>
            <person name="Na H."/>
            <person name="Kennedy M."/>
            <person name="Barry K."/>
            <person name="Grigoriev I.V."/>
            <person name="Miller A.N."/>
            <person name="O'Donnell K."/>
            <person name="Stajich J.E."/>
            <person name="Bonito G."/>
        </authorList>
    </citation>
    <scope>NUCLEOTIDE SEQUENCE</scope>
    <source>
        <strain evidence="8">NVP1</strain>
    </source>
</reference>
<evidence type="ECO:0000256" key="5">
    <source>
        <dbReference type="PROSITE-ProRule" id="PRU00708"/>
    </source>
</evidence>
<dbReference type="InterPro" id="IPR011990">
    <property type="entry name" value="TPR-like_helical_dom_sf"/>
</dbReference>
<keyword evidence="9" id="KW-1185">Reference proteome</keyword>
<evidence type="ECO:0000313" key="9">
    <source>
        <dbReference type="Proteomes" id="UP000696485"/>
    </source>
</evidence>
<dbReference type="Pfam" id="PF17177">
    <property type="entry name" value="PPR_long"/>
    <property type="match status" value="1"/>
</dbReference>
<dbReference type="PANTHER" id="PTHR47447">
    <property type="entry name" value="OS03G0856100 PROTEIN"/>
    <property type="match status" value="1"/>
</dbReference>
<dbReference type="Pfam" id="PF01535">
    <property type="entry name" value="PPR"/>
    <property type="match status" value="1"/>
</dbReference>
<comment type="similarity">
    <text evidence="1">Belongs to the CCM1 family.</text>
</comment>
<dbReference type="AlphaFoldDB" id="A0A9P5SKL0"/>
<dbReference type="Gene3D" id="1.25.40.10">
    <property type="entry name" value="Tetratricopeptide repeat domain"/>
    <property type="match status" value="2"/>
</dbReference>
<feature type="domain" description="PROP1-like PPR" evidence="7">
    <location>
        <begin position="19"/>
        <end position="139"/>
    </location>
</feature>
<organism evidence="8 9">
    <name type="scientific">Podila minutissima</name>
    <dbReference type="NCBI Taxonomy" id="64525"/>
    <lineage>
        <taxon>Eukaryota</taxon>
        <taxon>Fungi</taxon>
        <taxon>Fungi incertae sedis</taxon>
        <taxon>Mucoromycota</taxon>
        <taxon>Mortierellomycotina</taxon>
        <taxon>Mortierellomycetes</taxon>
        <taxon>Mortierellales</taxon>
        <taxon>Mortierellaceae</taxon>
        <taxon>Podila</taxon>
    </lineage>
</organism>
<gene>
    <name evidence="8" type="ORF">BG006_004934</name>
</gene>
<dbReference type="PANTHER" id="PTHR47447:SF17">
    <property type="entry name" value="OS12G0638900 PROTEIN"/>
    <property type="match status" value="1"/>
</dbReference>
<evidence type="ECO:0000256" key="2">
    <source>
        <dbReference type="ARBA" id="ARBA00022737"/>
    </source>
</evidence>
<dbReference type="Proteomes" id="UP000696485">
    <property type="component" value="Unassembled WGS sequence"/>
</dbReference>
<keyword evidence="2" id="KW-0677">Repeat</keyword>
<dbReference type="InterPro" id="IPR033443">
    <property type="entry name" value="PROP1-like_PPR_dom"/>
</dbReference>
<comment type="subunit">
    <text evidence="4">Binds to mitochondrial small subunit 15S rRNA.</text>
</comment>